<evidence type="ECO:0000256" key="8">
    <source>
        <dbReference type="ARBA" id="ARBA00022801"/>
    </source>
</evidence>
<dbReference type="GO" id="GO:0000272">
    <property type="term" value="P:polysaccharide catabolic process"/>
    <property type="evidence" value="ECO:0007669"/>
    <property type="project" value="UniProtKB-KW"/>
</dbReference>
<keyword evidence="14 17" id="KW-0326">Glycosidase</keyword>
<feature type="region of interest" description="Disordered" evidence="18">
    <location>
        <begin position="355"/>
        <end position="537"/>
    </location>
</feature>
<dbReference type="GO" id="GO:0006032">
    <property type="term" value="P:chitin catabolic process"/>
    <property type="evidence" value="ECO:0007669"/>
    <property type="project" value="UniProtKB-KW"/>
</dbReference>
<reference evidence="21" key="1">
    <citation type="journal article" date="2020" name="Stud. Mycol.">
        <title>101 Dothideomycetes genomes: a test case for predicting lifestyles and emergence of pathogens.</title>
        <authorList>
            <person name="Haridas S."/>
            <person name="Albert R."/>
            <person name="Binder M."/>
            <person name="Bloem J."/>
            <person name="Labutti K."/>
            <person name="Salamov A."/>
            <person name="Andreopoulos B."/>
            <person name="Baker S."/>
            <person name="Barry K."/>
            <person name="Bills G."/>
            <person name="Bluhm B."/>
            <person name="Cannon C."/>
            <person name="Castanera R."/>
            <person name="Culley D."/>
            <person name="Daum C."/>
            <person name="Ezra D."/>
            <person name="Gonzalez J."/>
            <person name="Henrissat B."/>
            <person name="Kuo A."/>
            <person name="Liang C."/>
            <person name="Lipzen A."/>
            <person name="Lutzoni F."/>
            <person name="Magnuson J."/>
            <person name="Mondo S."/>
            <person name="Nolan M."/>
            <person name="Ohm R."/>
            <person name="Pangilinan J."/>
            <person name="Park H.-J."/>
            <person name="Ramirez L."/>
            <person name="Alfaro M."/>
            <person name="Sun H."/>
            <person name="Tritt A."/>
            <person name="Yoshinaga Y."/>
            <person name="Zwiers L.-H."/>
            <person name="Turgeon B."/>
            <person name="Goodwin S."/>
            <person name="Spatafora J."/>
            <person name="Crous P."/>
            <person name="Grigoriev I."/>
        </authorList>
    </citation>
    <scope>NUCLEOTIDE SEQUENCE</scope>
    <source>
        <strain evidence="21">CBS 262.69</strain>
    </source>
</reference>
<feature type="compositionally biased region" description="Low complexity" evidence="18">
    <location>
        <begin position="355"/>
        <end position="434"/>
    </location>
</feature>
<evidence type="ECO:0000313" key="22">
    <source>
        <dbReference type="Proteomes" id="UP000799640"/>
    </source>
</evidence>
<dbReference type="GO" id="GO:0005886">
    <property type="term" value="C:plasma membrane"/>
    <property type="evidence" value="ECO:0007669"/>
    <property type="project" value="UniProtKB-SubCell"/>
</dbReference>
<evidence type="ECO:0000256" key="6">
    <source>
        <dbReference type="ARBA" id="ARBA00022669"/>
    </source>
</evidence>
<dbReference type="GO" id="GO:0008061">
    <property type="term" value="F:chitin binding"/>
    <property type="evidence" value="ECO:0007669"/>
    <property type="project" value="UniProtKB-KW"/>
</dbReference>
<dbReference type="Gene3D" id="3.20.20.80">
    <property type="entry name" value="Glycosidases"/>
    <property type="match status" value="1"/>
</dbReference>
<dbReference type="GO" id="GO:0008843">
    <property type="term" value="F:endochitinase activity"/>
    <property type="evidence" value="ECO:0007669"/>
    <property type="project" value="UniProtKB-EC"/>
</dbReference>
<evidence type="ECO:0000256" key="11">
    <source>
        <dbReference type="ARBA" id="ARBA00023180"/>
    </source>
</evidence>
<dbReference type="OrthoDB" id="6020543at2759"/>
<dbReference type="Pfam" id="PF00704">
    <property type="entry name" value="Glyco_hydro_18"/>
    <property type="match status" value="1"/>
</dbReference>
<keyword evidence="8 17" id="KW-0378">Hydrolase</keyword>
<dbReference type="GO" id="GO:0098552">
    <property type="term" value="C:side of membrane"/>
    <property type="evidence" value="ECO:0007669"/>
    <property type="project" value="UniProtKB-KW"/>
</dbReference>
<feature type="chain" id="PRO_5026124941" description="chitinase" evidence="19">
    <location>
        <begin position="21"/>
        <end position="537"/>
    </location>
</feature>
<organism evidence="21 22">
    <name type="scientific">Trichodelitschia bisporula</name>
    <dbReference type="NCBI Taxonomy" id="703511"/>
    <lineage>
        <taxon>Eukaryota</taxon>
        <taxon>Fungi</taxon>
        <taxon>Dikarya</taxon>
        <taxon>Ascomycota</taxon>
        <taxon>Pezizomycotina</taxon>
        <taxon>Dothideomycetes</taxon>
        <taxon>Dothideomycetes incertae sedis</taxon>
        <taxon>Phaeotrichales</taxon>
        <taxon>Phaeotrichaceae</taxon>
        <taxon>Trichodelitschia</taxon>
    </lineage>
</organism>
<evidence type="ECO:0000256" key="18">
    <source>
        <dbReference type="SAM" id="MobiDB-lite"/>
    </source>
</evidence>
<evidence type="ECO:0000256" key="2">
    <source>
        <dbReference type="ARBA" id="ARBA00004609"/>
    </source>
</evidence>
<keyword evidence="6" id="KW-0147">Chitin-binding</keyword>
<dbReference type="InterPro" id="IPR017853">
    <property type="entry name" value="GH"/>
</dbReference>
<feature type="signal peptide" evidence="19">
    <location>
        <begin position="1"/>
        <end position="20"/>
    </location>
</feature>
<dbReference type="InterPro" id="IPR050542">
    <property type="entry name" value="Glycosyl_Hydrlase18_Chitinase"/>
</dbReference>
<keyword evidence="15" id="KW-0624">Polysaccharide degradation</keyword>
<evidence type="ECO:0000256" key="3">
    <source>
        <dbReference type="ARBA" id="ARBA00012729"/>
    </source>
</evidence>
<evidence type="ECO:0000256" key="1">
    <source>
        <dbReference type="ARBA" id="ARBA00000822"/>
    </source>
</evidence>
<name>A0A6G1HNW3_9PEZI</name>
<dbReference type="EC" id="3.2.1.14" evidence="3"/>
<keyword evidence="9" id="KW-0146">Chitin degradation</keyword>
<evidence type="ECO:0000256" key="14">
    <source>
        <dbReference type="ARBA" id="ARBA00023295"/>
    </source>
</evidence>
<keyword evidence="7 19" id="KW-0732">Signal</keyword>
<keyword evidence="11" id="KW-0325">Glycoprotein</keyword>
<comment type="similarity">
    <text evidence="16">Belongs to the glycosyl hydrolase 18 family. Chitinase class III subfamily.</text>
</comment>
<evidence type="ECO:0000256" key="16">
    <source>
        <dbReference type="ARBA" id="ARBA00025727"/>
    </source>
</evidence>
<keyword evidence="4" id="KW-1003">Cell membrane</keyword>
<dbReference type="PANTHER" id="PTHR45708">
    <property type="entry name" value="ENDOCHITINASE"/>
    <property type="match status" value="1"/>
</dbReference>
<gene>
    <name evidence="21" type="ORF">EJ06DRAFT_154117</name>
</gene>
<evidence type="ECO:0000256" key="10">
    <source>
        <dbReference type="ARBA" id="ARBA00023136"/>
    </source>
</evidence>
<dbReference type="CDD" id="cd02877">
    <property type="entry name" value="GH18_hevamine_XipI_class_III"/>
    <property type="match status" value="1"/>
</dbReference>
<evidence type="ECO:0000256" key="19">
    <source>
        <dbReference type="SAM" id="SignalP"/>
    </source>
</evidence>
<accession>A0A6G1HNW3</accession>
<comment type="catalytic activity">
    <reaction evidence="1">
        <text>Random endo-hydrolysis of N-acetyl-beta-D-glucosaminide (1-&gt;4)-beta-linkages in chitin and chitodextrins.</text>
        <dbReference type="EC" id="3.2.1.14"/>
    </reaction>
</comment>
<comment type="subcellular location">
    <subcellularLocation>
        <location evidence="2">Cell membrane</location>
        <topology evidence="2">Lipid-anchor</topology>
        <topology evidence="2">GPI-anchor</topology>
    </subcellularLocation>
</comment>
<dbReference type="AlphaFoldDB" id="A0A6G1HNW3"/>
<dbReference type="InterPro" id="IPR001223">
    <property type="entry name" value="Glyco_hydro18_cat"/>
</dbReference>
<evidence type="ECO:0000256" key="13">
    <source>
        <dbReference type="ARBA" id="ARBA00023288"/>
    </source>
</evidence>
<dbReference type="EMBL" id="ML996703">
    <property type="protein sequence ID" value="KAF2397529.1"/>
    <property type="molecule type" value="Genomic_DNA"/>
</dbReference>
<evidence type="ECO:0000256" key="17">
    <source>
        <dbReference type="RuleBase" id="RU000489"/>
    </source>
</evidence>
<feature type="compositionally biased region" description="Low complexity" evidence="18">
    <location>
        <begin position="451"/>
        <end position="477"/>
    </location>
</feature>
<keyword evidence="12" id="KW-0119">Carbohydrate metabolism</keyword>
<evidence type="ECO:0000256" key="7">
    <source>
        <dbReference type="ARBA" id="ARBA00022729"/>
    </source>
</evidence>
<dbReference type="PANTHER" id="PTHR45708:SF47">
    <property type="entry name" value="ENDOCHITINASE A"/>
    <property type="match status" value="1"/>
</dbReference>
<dbReference type="InterPro" id="IPR045321">
    <property type="entry name" value="Cts1-like"/>
</dbReference>
<protein>
    <recommendedName>
        <fullName evidence="3">chitinase</fullName>
        <ecNumber evidence="3">3.2.1.14</ecNumber>
    </recommendedName>
</protein>
<dbReference type="InterPro" id="IPR001579">
    <property type="entry name" value="Glyco_hydro_18_chit_AS"/>
</dbReference>
<keyword evidence="5" id="KW-0336">GPI-anchor</keyword>
<keyword evidence="13" id="KW-0449">Lipoprotein</keyword>
<keyword evidence="10" id="KW-0472">Membrane</keyword>
<evidence type="ECO:0000256" key="4">
    <source>
        <dbReference type="ARBA" id="ARBA00022475"/>
    </source>
</evidence>
<dbReference type="GO" id="GO:0005576">
    <property type="term" value="C:extracellular region"/>
    <property type="evidence" value="ECO:0007669"/>
    <property type="project" value="TreeGrafter"/>
</dbReference>
<evidence type="ECO:0000259" key="20">
    <source>
        <dbReference type="PROSITE" id="PS51910"/>
    </source>
</evidence>
<dbReference type="SUPFAM" id="SSF51445">
    <property type="entry name" value="(Trans)glycosidases"/>
    <property type="match status" value="1"/>
</dbReference>
<evidence type="ECO:0000256" key="12">
    <source>
        <dbReference type="ARBA" id="ARBA00023277"/>
    </source>
</evidence>
<evidence type="ECO:0000313" key="21">
    <source>
        <dbReference type="EMBL" id="KAF2397529.1"/>
    </source>
</evidence>
<dbReference type="PROSITE" id="PS01095">
    <property type="entry name" value="GH18_1"/>
    <property type="match status" value="1"/>
</dbReference>
<sequence length="537" mass="56665">MYISAAALLAAASVVVPAVAVKTFDSTSRNNVVVYWGQGAGQGQLSAVCDNDDIDIVVVGFVNVYPSAATGGYPGTNFGNQCSGTTYQTTVNGQTVSTGLLNSCPGIGPGIKACQAKGVKVLLSIGGAAPADGFLESNAAGVDFANFLWGAFGPSTTAWTNAGKPRPFGDAAFDGFDLDIETVRASAPKDSNGNTVTDWKTRGYTALVNQLRANLDSVSDTPRYLSAAPQCVVPDAYLQDSITKGLYDFIFVQLYNTAQCSAKSGLFDLNNWVFTNPNVRVFIGLLADPTDEYYLTPTEVRTRALQQNNVPNFGGIMVWDSASSQGNTKCGKEYASWMKTVLKSLPSGTFTETCPVSSSIRPSSSVFSSSIKPSSSVFSSSIKPSSSIFSSSIKPSSSVFSSSIKPSSSVFSSSIKPSTPFSRAASSRPAPSSHPRLRPRAPFSHPPLSPRAPFSRPASSRRAPSSHPPSSRQAPSSRPRPRRPAPPSRPASSRAQRPRAPRRPASSPRPSPHPACSAPLPPRARARLPAPPGRQAY</sequence>
<dbReference type="PROSITE" id="PS51910">
    <property type="entry name" value="GH18_2"/>
    <property type="match status" value="1"/>
</dbReference>
<evidence type="ECO:0000256" key="15">
    <source>
        <dbReference type="ARBA" id="ARBA00023326"/>
    </source>
</evidence>
<proteinExistence type="inferred from homology"/>
<evidence type="ECO:0000256" key="9">
    <source>
        <dbReference type="ARBA" id="ARBA00023024"/>
    </source>
</evidence>
<keyword evidence="22" id="KW-1185">Reference proteome</keyword>
<dbReference type="Proteomes" id="UP000799640">
    <property type="component" value="Unassembled WGS sequence"/>
</dbReference>
<evidence type="ECO:0000256" key="5">
    <source>
        <dbReference type="ARBA" id="ARBA00022622"/>
    </source>
</evidence>
<feature type="domain" description="GH18" evidence="20">
    <location>
        <begin position="30"/>
        <end position="348"/>
    </location>
</feature>